<evidence type="ECO:0000313" key="1">
    <source>
        <dbReference type="EMBL" id="KAH7977974.1"/>
    </source>
</evidence>
<dbReference type="EMBL" id="CM023470">
    <property type="protein sequence ID" value="KAH7977974.1"/>
    <property type="molecule type" value="Genomic_DNA"/>
</dbReference>
<protein>
    <submittedName>
        <fullName evidence="1">Uncharacterized protein</fullName>
    </submittedName>
</protein>
<evidence type="ECO:0000313" key="2">
    <source>
        <dbReference type="Proteomes" id="UP000821865"/>
    </source>
</evidence>
<organism evidence="1 2">
    <name type="scientific">Dermacentor silvarum</name>
    <name type="common">Tick</name>
    <dbReference type="NCBI Taxonomy" id="543639"/>
    <lineage>
        <taxon>Eukaryota</taxon>
        <taxon>Metazoa</taxon>
        <taxon>Ecdysozoa</taxon>
        <taxon>Arthropoda</taxon>
        <taxon>Chelicerata</taxon>
        <taxon>Arachnida</taxon>
        <taxon>Acari</taxon>
        <taxon>Parasitiformes</taxon>
        <taxon>Ixodida</taxon>
        <taxon>Ixodoidea</taxon>
        <taxon>Ixodidae</taxon>
        <taxon>Rhipicephalinae</taxon>
        <taxon>Dermacentor</taxon>
    </lineage>
</organism>
<comment type="caution">
    <text evidence="1">The sequence shown here is derived from an EMBL/GenBank/DDBJ whole genome shotgun (WGS) entry which is preliminary data.</text>
</comment>
<keyword evidence="2" id="KW-1185">Reference proteome</keyword>
<accession>A0ACB8DTW6</accession>
<name>A0ACB8DTW6_DERSI</name>
<sequence length="119" mass="12642">MNAEQTRGHRGCSGQASETNAPSEALLRPVASNASSGDPGRRDANLAKMARNQSEGSGGCSTVDVSVEPEHAHNRQLSKDEDGGWQTSADVHTCCSSYAHMTKKHQENEMTKGTCAKLV</sequence>
<reference evidence="1" key="1">
    <citation type="submission" date="2020-05" db="EMBL/GenBank/DDBJ databases">
        <title>Large-scale comparative analyses of tick genomes elucidate their genetic diversity and vector capacities.</title>
        <authorList>
            <person name="Jia N."/>
            <person name="Wang J."/>
            <person name="Shi W."/>
            <person name="Du L."/>
            <person name="Sun Y."/>
            <person name="Zhan W."/>
            <person name="Jiang J."/>
            <person name="Wang Q."/>
            <person name="Zhang B."/>
            <person name="Ji P."/>
            <person name="Sakyi L.B."/>
            <person name="Cui X."/>
            <person name="Yuan T."/>
            <person name="Jiang B."/>
            <person name="Yang W."/>
            <person name="Lam T.T.-Y."/>
            <person name="Chang Q."/>
            <person name="Ding S."/>
            <person name="Wang X."/>
            <person name="Zhu J."/>
            <person name="Ruan X."/>
            <person name="Zhao L."/>
            <person name="Wei J."/>
            <person name="Que T."/>
            <person name="Du C."/>
            <person name="Cheng J."/>
            <person name="Dai P."/>
            <person name="Han X."/>
            <person name="Huang E."/>
            <person name="Gao Y."/>
            <person name="Liu J."/>
            <person name="Shao H."/>
            <person name="Ye R."/>
            <person name="Li L."/>
            <person name="Wei W."/>
            <person name="Wang X."/>
            <person name="Wang C."/>
            <person name="Yang T."/>
            <person name="Huo Q."/>
            <person name="Li W."/>
            <person name="Guo W."/>
            <person name="Chen H."/>
            <person name="Zhou L."/>
            <person name="Ni X."/>
            <person name="Tian J."/>
            <person name="Zhou Y."/>
            <person name="Sheng Y."/>
            <person name="Liu T."/>
            <person name="Pan Y."/>
            <person name="Xia L."/>
            <person name="Li J."/>
            <person name="Zhao F."/>
            <person name="Cao W."/>
        </authorList>
    </citation>
    <scope>NUCLEOTIDE SEQUENCE</scope>
    <source>
        <strain evidence="1">Dsil-2018</strain>
    </source>
</reference>
<proteinExistence type="predicted"/>
<gene>
    <name evidence="1" type="ORF">HPB49_004108</name>
</gene>
<dbReference type="Proteomes" id="UP000821865">
    <property type="component" value="Chromosome 1"/>
</dbReference>